<evidence type="ECO:0008006" key="8">
    <source>
        <dbReference type="Google" id="ProtNLM"/>
    </source>
</evidence>
<evidence type="ECO:0000256" key="2">
    <source>
        <dbReference type="ARBA" id="ARBA00023274"/>
    </source>
</evidence>
<feature type="region of interest" description="Disordered" evidence="3">
    <location>
        <begin position="388"/>
        <end position="407"/>
    </location>
</feature>
<organism evidence="6 7">
    <name type="scientific">Endocarpon pusillum (strain Z07020 / HMAS-L-300199)</name>
    <name type="common">Lichen-forming fungus</name>
    <dbReference type="NCBI Taxonomy" id="1263415"/>
    <lineage>
        <taxon>Eukaryota</taxon>
        <taxon>Fungi</taxon>
        <taxon>Dikarya</taxon>
        <taxon>Ascomycota</taxon>
        <taxon>Pezizomycotina</taxon>
        <taxon>Eurotiomycetes</taxon>
        <taxon>Chaetothyriomycetidae</taxon>
        <taxon>Verrucariales</taxon>
        <taxon>Verrucariaceae</taxon>
        <taxon>Endocarpon</taxon>
    </lineage>
</organism>
<feature type="compositionally biased region" description="Low complexity" evidence="3">
    <location>
        <begin position="219"/>
        <end position="231"/>
    </location>
</feature>
<protein>
    <recommendedName>
        <fullName evidence="8">SAM and PH domain protein</fullName>
    </recommendedName>
</protein>
<evidence type="ECO:0000256" key="3">
    <source>
        <dbReference type="SAM" id="MobiDB-lite"/>
    </source>
</evidence>
<feature type="region of interest" description="Disordered" evidence="3">
    <location>
        <begin position="450"/>
        <end position="494"/>
    </location>
</feature>
<dbReference type="PROSITE" id="PS50105">
    <property type="entry name" value="SAM_DOMAIN"/>
    <property type="match status" value="1"/>
</dbReference>
<dbReference type="PROSITE" id="PS00055">
    <property type="entry name" value="RIBOSOMAL_S12"/>
    <property type="match status" value="1"/>
</dbReference>
<dbReference type="InterPro" id="IPR001849">
    <property type="entry name" value="PH_domain"/>
</dbReference>
<dbReference type="PROSITE" id="PS50003">
    <property type="entry name" value="PH_DOMAIN"/>
    <property type="match status" value="1"/>
</dbReference>
<dbReference type="Pfam" id="PF07647">
    <property type="entry name" value="SAM_2"/>
    <property type="match status" value="1"/>
</dbReference>
<dbReference type="eggNOG" id="ENOG502RDYZ">
    <property type="taxonomic scope" value="Eukaryota"/>
</dbReference>
<dbReference type="InterPro" id="IPR011993">
    <property type="entry name" value="PH-like_dom_sf"/>
</dbReference>
<feature type="domain" description="SAM" evidence="5">
    <location>
        <begin position="150"/>
        <end position="214"/>
    </location>
</feature>
<dbReference type="InterPro" id="IPR006032">
    <property type="entry name" value="Ribosomal_uS12"/>
</dbReference>
<proteinExistence type="predicted"/>
<dbReference type="SUPFAM" id="SSF47769">
    <property type="entry name" value="SAM/Pointed domain"/>
    <property type="match status" value="1"/>
</dbReference>
<evidence type="ECO:0000259" key="4">
    <source>
        <dbReference type="PROSITE" id="PS50003"/>
    </source>
</evidence>
<keyword evidence="1" id="KW-0689">Ribosomal protein</keyword>
<dbReference type="EMBL" id="KE721224">
    <property type="protein sequence ID" value="ERF71361.1"/>
    <property type="molecule type" value="Genomic_DNA"/>
</dbReference>
<dbReference type="CDD" id="cd09535">
    <property type="entry name" value="SAM_BOI-like_fungal"/>
    <property type="match status" value="1"/>
</dbReference>
<dbReference type="GO" id="GO:0006412">
    <property type="term" value="P:translation"/>
    <property type="evidence" value="ECO:0007669"/>
    <property type="project" value="InterPro"/>
</dbReference>
<dbReference type="InterPro" id="IPR013761">
    <property type="entry name" value="SAM/pointed_sf"/>
</dbReference>
<feature type="region of interest" description="Disordered" evidence="3">
    <location>
        <begin position="30"/>
        <end position="63"/>
    </location>
</feature>
<dbReference type="AlphaFoldDB" id="U1GHR9"/>
<dbReference type="GeneID" id="19238557"/>
<evidence type="ECO:0000256" key="1">
    <source>
        <dbReference type="ARBA" id="ARBA00022980"/>
    </source>
</evidence>
<dbReference type="SMART" id="SM00233">
    <property type="entry name" value="PH"/>
    <property type="match status" value="1"/>
</dbReference>
<dbReference type="GO" id="GO:1990904">
    <property type="term" value="C:ribonucleoprotein complex"/>
    <property type="evidence" value="ECO:0007669"/>
    <property type="project" value="UniProtKB-KW"/>
</dbReference>
<keyword evidence="2" id="KW-0687">Ribonucleoprotein</keyword>
<evidence type="ECO:0000313" key="7">
    <source>
        <dbReference type="Proteomes" id="UP000019373"/>
    </source>
</evidence>
<evidence type="ECO:0000259" key="5">
    <source>
        <dbReference type="PROSITE" id="PS50105"/>
    </source>
</evidence>
<dbReference type="OMA" id="PPDMNYR"/>
<evidence type="ECO:0000313" key="6">
    <source>
        <dbReference type="EMBL" id="ERF71361.1"/>
    </source>
</evidence>
<dbReference type="Gene3D" id="2.30.29.30">
    <property type="entry name" value="Pleckstrin-homology domain (PH domain)/Phosphotyrosine-binding domain (PTB)"/>
    <property type="match status" value="1"/>
</dbReference>
<dbReference type="Gene3D" id="1.10.150.50">
    <property type="entry name" value="Transcription Factor, Ets-1"/>
    <property type="match status" value="1"/>
</dbReference>
<dbReference type="HOGENOM" id="CLU_009306_0_0_1"/>
<dbReference type="InterPro" id="IPR001660">
    <property type="entry name" value="SAM"/>
</dbReference>
<feature type="domain" description="PH" evidence="4">
    <location>
        <begin position="529"/>
        <end position="663"/>
    </location>
</feature>
<name>U1GHR9_ENDPU</name>
<reference evidence="7" key="1">
    <citation type="journal article" date="2014" name="BMC Genomics">
        <title>Genome characteristics reveal the impact of lichenization on lichen-forming fungus Endocarpon pusillum Hedwig (Verrucariales, Ascomycota).</title>
        <authorList>
            <person name="Wang Y.-Y."/>
            <person name="Liu B."/>
            <person name="Zhang X.-Y."/>
            <person name="Zhou Q.-M."/>
            <person name="Zhang T."/>
            <person name="Li H."/>
            <person name="Yu Y.-F."/>
            <person name="Zhang X.-L."/>
            <person name="Hao X.-Y."/>
            <person name="Wang M."/>
            <person name="Wang L."/>
            <person name="Wei J.-C."/>
        </authorList>
    </citation>
    <scope>NUCLEOTIDE SEQUENCE [LARGE SCALE GENOMIC DNA]</scope>
    <source>
        <strain evidence="7">Z07020 / HMAS-L-300199</strain>
    </source>
</reference>
<dbReference type="Proteomes" id="UP000019373">
    <property type="component" value="Unassembled WGS sequence"/>
</dbReference>
<dbReference type="GO" id="GO:0003735">
    <property type="term" value="F:structural constituent of ribosome"/>
    <property type="evidence" value="ECO:0007669"/>
    <property type="project" value="InterPro"/>
</dbReference>
<dbReference type="GO" id="GO:0005840">
    <property type="term" value="C:ribosome"/>
    <property type="evidence" value="ECO:0007669"/>
    <property type="project" value="UniProtKB-KW"/>
</dbReference>
<feature type="region of interest" description="Disordered" evidence="3">
    <location>
        <begin position="219"/>
        <end position="250"/>
    </location>
</feature>
<feature type="compositionally biased region" description="Acidic residues" evidence="3">
    <location>
        <begin position="34"/>
        <end position="45"/>
    </location>
</feature>
<gene>
    <name evidence="6" type="ORF">EPUS_03516</name>
</gene>
<dbReference type="SUPFAM" id="SSF50729">
    <property type="entry name" value="PH domain-like"/>
    <property type="match status" value="1"/>
</dbReference>
<keyword evidence="7" id="KW-1185">Reference proteome</keyword>
<dbReference type="Pfam" id="PF00169">
    <property type="entry name" value="PH"/>
    <property type="match status" value="1"/>
</dbReference>
<sequence length="681" mass="75557">MECRLSNMQMLESSKNLSFLGRRSLVPRPLSEATDIETDFEDDESSPLSMESMDNDSQTTVSDGLQTPASAVLEGFEFHLDQKPTTKGPTGPHLFRASSIESINTAQSQDLDFYLSMSPIHDTTPKQQNRPLTSLNNAVAELDESQVRTWSPRQVASWMRDAGFDSSVVQKFLIHDISGVVLLDLQFEDLRELDITSYGKRHLVMSSIQHLRNSSMLSASPVLSSSHSSSSSRRRARQQRQQTSDDISPAESVSIVAIEQLLPKPHKCSKGENCSKWQRQQRKLQRLREEYPIQTESSVIRPTSEVVPSIVASSDVLGQSQLPTLSLTPETLGEVRPRDPQENVRHFLNLQHVDVETSSQPPQQTMNLSQNLRHLPRLTIPAEVPALTPLTPRSATPARRSRTPNSALRHHAKVELQNYPYHYGGIASPVDLYRVNTAFSATDVPVTAMPVDPLDRETSQSVPPNMRYGGVPTPPIAEPLQRPQSTQPRHHRRQPSFVPSIAPLVESPGTGPCHLASSASLPEAEVISGLAHSGSMRKRKTTKLVRHEWQDHHFTLKGTQLAMHKDEAAAKRDSLALERIDVDEYAVAVSSLASSSKLSTAFKKSILGGAGKGSMEEKAFAFSLIPADGKRQFFGEGKKSHHFSVQTRDERIDWMREIMLAKALKRSKAMGSDVRISGNLI</sequence>
<dbReference type="SMART" id="SM00454">
    <property type="entry name" value="SAM"/>
    <property type="match status" value="1"/>
</dbReference>
<dbReference type="OrthoDB" id="422827at2759"/>
<accession>U1GHR9</accession>
<dbReference type="RefSeq" id="XP_007803063.1">
    <property type="nucleotide sequence ID" value="XM_007804872.1"/>
</dbReference>